<proteinExistence type="predicted"/>
<dbReference type="EMBL" id="FQUY01000051">
    <property type="protein sequence ID" value="SHF65221.1"/>
    <property type="molecule type" value="Genomic_DNA"/>
</dbReference>
<evidence type="ECO:0000256" key="1">
    <source>
        <dbReference type="SAM" id="MobiDB-lite"/>
    </source>
</evidence>
<dbReference type="OrthoDB" id="2111862at2"/>
<reference evidence="3" key="1">
    <citation type="submission" date="2016-11" db="EMBL/GenBank/DDBJ databases">
        <authorList>
            <person name="Varghese N."/>
            <person name="Submissions S."/>
        </authorList>
    </citation>
    <scope>NUCLEOTIDE SEQUENCE [LARGE SCALE GENOMIC DNA]</scope>
    <source>
        <strain evidence="3">DSM 12395</strain>
    </source>
</reference>
<name>A0A1M5DEB6_9FIRM</name>
<feature type="compositionally biased region" description="Basic and acidic residues" evidence="1">
    <location>
        <begin position="1"/>
        <end position="17"/>
    </location>
</feature>
<evidence type="ECO:0000313" key="2">
    <source>
        <dbReference type="EMBL" id="SHF65221.1"/>
    </source>
</evidence>
<evidence type="ECO:0000313" key="3">
    <source>
        <dbReference type="Proteomes" id="UP000184148"/>
    </source>
</evidence>
<dbReference type="AlphaFoldDB" id="A0A1M5DEB6"/>
<keyword evidence="3" id="KW-1185">Reference proteome</keyword>
<sequence length="307" mass="35338">MAKKNTGDKLHSEKNFSRDPYVFRPPSKKDTEHGNIKREVKKNIPNHKNEYYPSAIVYHWTDDKQPTRNFVIPRELASDLDNLYFARDVLAAVTTLYVQNPNSLKIVTTFSQLCKLIGISPNGENFDRINLSFAILRSYTIQEQKVPLEIRQDCTVAKWGTINFGFIDYTVAVTHIGKDIDHLKPLPFRKRSLEIVLSPQYRKLLELSGTCLVPRNALDKARSLPRKQVIPAKNLVYYLSARSGNKAELHLETLAEIMNVHGRWPKETQNTVENVLGSMSRKRIIEYQKDEHTGKPVKIKVKLLVEE</sequence>
<accession>A0A1M5DEB6</accession>
<gene>
    <name evidence="2" type="ORF">SAMN02745133_03176</name>
</gene>
<evidence type="ECO:0008006" key="4">
    <source>
        <dbReference type="Google" id="ProtNLM"/>
    </source>
</evidence>
<dbReference type="RefSeq" id="WP_073240304.1">
    <property type="nucleotide sequence ID" value="NZ_FQUY01000051.1"/>
</dbReference>
<dbReference type="Proteomes" id="UP000184148">
    <property type="component" value="Unassembled WGS sequence"/>
</dbReference>
<organism evidence="2 3">
    <name type="scientific">Desulforamulus putei DSM 12395</name>
    <dbReference type="NCBI Taxonomy" id="1121429"/>
    <lineage>
        <taxon>Bacteria</taxon>
        <taxon>Bacillati</taxon>
        <taxon>Bacillota</taxon>
        <taxon>Clostridia</taxon>
        <taxon>Eubacteriales</taxon>
        <taxon>Peptococcaceae</taxon>
        <taxon>Desulforamulus</taxon>
    </lineage>
</organism>
<protein>
    <recommendedName>
        <fullName evidence="4">Initiator Replication protein</fullName>
    </recommendedName>
</protein>
<feature type="region of interest" description="Disordered" evidence="1">
    <location>
        <begin position="1"/>
        <end position="35"/>
    </location>
</feature>